<dbReference type="InterPro" id="IPR007312">
    <property type="entry name" value="Phosphoesterase"/>
</dbReference>
<keyword evidence="3" id="KW-0732">Signal</keyword>
<feature type="chain" id="PRO_5046544127" evidence="3">
    <location>
        <begin position="34"/>
        <end position="544"/>
    </location>
</feature>
<comment type="caution">
    <text evidence="4">The sequence shown here is derived from an EMBL/GenBank/DDBJ whole genome shotgun (WGS) entry which is preliminary data.</text>
</comment>
<dbReference type="Gene3D" id="3.40.720.10">
    <property type="entry name" value="Alkaline Phosphatase, subunit A"/>
    <property type="match status" value="1"/>
</dbReference>
<evidence type="ECO:0000256" key="1">
    <source>
        <dbReference type="ARBA" id="ARBA00022801"/>
    </source>
</evidence>
<evidence type="ECO:0000256" key="2">
    <source>
        <dbReference type="ARBA" id="ARBA00023026"/>
    </source>
</evidence>
<organism evidence="4 5">
    <name type="scientific">Catenulispora pinistramenti</name>
    <dbReference type="NCBI Taxonomy" id="2705254"/>
    <lineage>
        <taxon>Bacteria</taxon>
        <taxon>Bacillati</taxon>
        <taxon>Actinomycetota</taxon>
        <taxon>Actinomycetes</taxon>
        <taxon>Catenulisporales</taxon>
        <taxon>Catenulisporaceae</taxon>
        <taxon>Catenulispora</taxon>
    </lineage>
</organism>
<reference evidence="4 5" key="1">
    <citation type="submission" date="2020-02" db="EMBL/GenBank/DDBJ databases">
        <title>Acidophilic actinobacteria isolated from forest soil.</title>
        <authorList>
            <person name="Golinska P."/>
        </authorList>
    </citation>
    <scope>NUCLEOTIDE SEQUENCE [LARGE SCALE GENOMIC DNA]</scope>
    <source>
        <strain evidence="4 5">NL8</strain>
    </source>
</reference>
<dbReference type="Proteomes" id="UP000730482">
    <property type="component" value="Unassembled WGS sequence"/>
</dbReference>
<proteinExistence type="predicted"/>
<protein>
    <submittedName>
        <fullName evidence="4">Alkaline phosphatase family protein</fullName>
    </submittedName>
</protein>
<dbReference type="CDD" id="cd16013">
    <property type="entry name" value="AcpA"/>
    <property type="match status" value="1"/>
</dbReference>
<name>A0ABS5KJH0_9ACTN</name>
<evidence type="ECO:0000313" key="5">
    <source>
        <dbReference type="Proteomes" id="UP000730482"/>
    </source>
</evidence>
<dbReference type="PANTHER" id="PTHR31956:SF1">
    <property type="entry name" value="NON-SPECIFIC PHOSPHOLIPASE C1"/>
    <property type="match status" value="1"/>
</dbReference>
<dbReference type="Pfam" id="PF04185">
    <property type="entry name" value="Phosphoesterase"/>
    <property type="match status" value="1"/>
</dbReference>
<keyword evidence="5" id="KW-1185">Reference proteome</keyword>
<dbReference type="PANTHER" id="PTHR31956">
    <property type="entry name" value="NON-SPECIFIC PHOSPHOLIPASE C4-RELATED"/>
    <property type="match status" value="1"/>
</dbReference>
<dbReference type="InterPro" id="IPR017850">
    <property type="entry name" value="Alkaline_phosphatase_core_sf"/>
</dbReference>
<dbReference type="EMBL" id="JAAFYZ010000014">
    <property type="protein sequence ID" value="MBS2546479.1"/>
    <property type="molecule type" value="Genomic_DNA"/>
</dbReference>
<sequence length="544" mass="58083">MSQSKKRLIHRKWVLTTAAAAVIGLVATPSAFASGYDWHHGHGGNGDSRTTTPIKHVVVLFDENVSYDHYFGTYPKAANTDGTPFTAKWSTPKANGLTPSLLTANPNQYNPQRLSPSQALTCDQNHGYTAEQKASDNGKNDQYVQSTNVATCTGMPVLYGAPGLVMDYYDGNTVTGLWNYAQNYAMSDNSYSDVFGPSTPGALNLISGQTYGATAVNSTTGQPVSASFIGNPNASGVGTLYTDADPAYDDCSDNGHASTSPLAALSGSNVGDLLNKKNVTWGWFQGGFAPTTTAAKSANGYAQCGAAHTNVGGNSSADYSAHHDPFEYFKSTANPHHLPPSKTSMIGKTDQANHQYDLSEFSTALNTGHLPAVSFLKAAEYQDGHAGYSDPLDEQNFIATEINAIQKSPDWRDTAVIVAYDDSDGWYDHQSGQVVNGSNTSLDGTPACTAAAPAKGQADRCGVGPRQPFLVISPYSKQNYISHNQISQASILQFVENNWNLGRVGNGSFDANAGSIRNMFDFSFPDIWNKIILNPKTGAIASRW</sequence>
<keyword evidence="1" id="KW-0378">Hydrolase</keyword>
<keyword evidence="2" id="KW-0843">Virulence</keyword>
<accession>A0ABS5KJH0</accession>
<feature type="signal peptide" evidence="3">
    <location>
        <begin position="1"/>
        <end position="33"/>
    </location>
</feature>
<evidence type="ECO:0000313" key="4">
    <source>
        <dbReference type="EMBL" id="MBS2546479.1"/>
    </source>
</evidence>
<evidence type="ECO:0000256" key="3">
    <source>
        <dbReference type="SAM" id="SignalP"/>
    </source>
</evidence>
<gene>
    <name evidence="4" type="ORF">KGQ19_06335</name>
</gene>
<dbReference type="RefSeq" id="WP_212008127.1">
    <property type="nucleotide sequence ID" value="NZ_JAAFYZ010000014.1"/>
</dbReference>